<proteinExistence type="predicted"/>
<organism evidence="2 3">
    <name type="scientific">Hyaloscypha hepaticicola</name>
    <dbReference type="NCBI Taxonomy" id="2082293"/>
    <lineage>
        <taxon>Eukaryota</taxon>
        <taxon>Fungi</taxon>
        <taxon>Dikarya</taxon>
        <taxon>Ascomycota</taxon>
        <taxon>Pezizomycotina</taxon>
        <taxon>Leotiomycetes</taxon>
        <taxon>Helotiales</taxon>
        <taxon>Hyaloscyphaceae</taxon>
        <taxon>Hyaloscypha</taxon>
    </lineage>
</organism>
<dbReference type="EMBL" id="KZ613468">
    <property type="protein sequence ID" value="PMD26301.1"/>
    <property type="molecule type" value="Genomic_DNA"/>
</dbReference>
<keyword evidence="3" id="KW-1185">Reference proteome</keyword>
<dbReference type="OrthoDB" id="3521514at2759"/>
<dbReference type="AlphaFoldDB" id="A0A2J6QJ60"/>
<name>A0A2J6QJ60_9HELO</name>
<feature type="compositionally biased region" description="Polar residues" evidence="1">
    <location>
        <begin position="78"/>
        <end position="89"/>
    </location>
</feature>
<feature type="region of interest" description="Disordered" evidence="1">
    <location>
        <begin position="49"/>
        <end position="89"/>
    </location>
</feature>
<accession>A0A2J6QJ60</accession>
<gene>
    <name evidence="2" type="ORF">NA56DRAFT_341840</name>
</gene>
<protein>
    <submittedName>
        <fullName evidence="2">Uncharacterized protein</fullName>
    </submittedName>
</protein>
<reference evidence="2 3" key="1">
    <citation type="submission" date="2016-05" db="EMBL/GenBank/DDBJ databases">
        <title>A degradative enzymes factory behind the ericoid mycorrhizal symbiosis.</title>
        <authorList>
            <consortium name="DOE Joint Genome Institute"/>
            <person name="Martino E."/>
            <person name="Morin E."/>
            <person name="Grelet G."/>
            <person name="Kuo A."/>
            <person name="Kohler A."/>
            <person name="Daghino S."/>
            <person name="Barry K."/>
            <person name="Choi C."/>
            <person name="Cichocki N."/>
            <person name="Clum A."/>
            <person name="Copeland A."/>
            <person name="Hainaut M."/>
            <person name="Haridas S."/>
            <person name="Labutti K."/>
            <person name="Lindquist E."/>
            <person name="Lipzen A."/>
            <person name="Khouja H.-R."/>
            <person name="Murat C."/>
            <person name="Ohm R."/>
            <person name="Olson A."/>
            <person name="Spatafora J."/>
            <person name="Veneault-Fourrey C."/>
            <person name="Henrissat B."/>
            <person name="Grigoriev I."/>
            <person name="Martin F."/>
            <person name="Perotto S."/>
        </authorList>
    </citation>
    <scope>NUCLEOTIDE SEQUENCE [LARGE SCALE GENOMIC DNA]</scope>
    <source>
        <strain evidence="2 3">UAMH 7357</strain>
    </source>
</reference>
<evidence type="ECO:0000313" key="3">
    <source>
        <dbReference type="Proteomes" id="UP000235672"/>
    </source>
</evidence>
<evidence type="ECO:0000313" key="2">
    <source>
        <dbReference type="EMBL" id="PMD26301.1"/>
    </source>
</evidence>
<evidence type="ECO:0000256" key="1">
    <source>
        <dbReference type="SAM" id="MobiDB-lite"/>
    </source>
</evidence>
<feature type="compositionally biased region" description="Low complexity" evidence="1">
    <location>
        <begin position="57"/>
        <end position="77"/>
    </location>
</feature>
<dbReference type="Proteomes" id="UP000235672">
    <property type="component" value="Unassembled WGS sequence"/>
</dbReference>
<sequence>MGSRRPIVPCMGKGAARDHNTAHVRRGIHHSIIHRECLAMRASNSTAIELDDGSNVNPTSSNSKNESSDTTSSSVTNYQQTSDSSANQHEYSTYRIATFLNDKVGSQVMHRNSSTAASIYNHTAGMAVYLDDFEAAMKKE</sequence>